<keyword evidence="2" id="KW-1133">Transmembrane helix</keyword>
<dbReference type="Proteomes" id="UP001275084">
    <property type="component" value="Unassembled WGS sequence"/>
</dbReference>
<dbReference type="PANTHER" id="PTHR41800:SF1">
    <property type="entry name" value="EXPRESSED PROTEIN"/>
    <property type="match status" value="1"/>
</dbReference>
<feature type="compositionally biased region" description="Polar residues" evidence="1">
    <location>
        <begin position="90"/>
        <end position="103"/>
    </location>
</feature>
<feature type="compositionally biased region" description="Polar residues" evidence="1">
    <location>
        <begin position="121"/>
        <end position="133"/>
    </location>
</feature>
<accession>A0AAJ0MI73</accession>
<evidence type="ECO:0000313" key="3">
    <source>
        <dbReference type="EMBL" id="KAK3359737.1"/>
    </source>
</evidence>
<evidence type="ECO:0000256" key="1">
    <source>
        <dbReference type="SAM" id="MobiDB-lite"/>
    </source>
</evidence>
<protein>
    <submittedName>
        <fullName evidence="3">Uncharacterized protein</fullName>
    </submittedName>
</protein>
<proteinExistence type="predicted"/>
<dbReference type="AlphaFoldDB" id="A0AAJ0MI73"/>
<keyword evidence="2" id="KW-0472">Membrane</keyword>
<organism evidence="3 4">
    <name type="scientific">Lasiosphaeria hispida</name>
    <dbReference type="NCBI Taxonomy" id="260671"/>
    <lineage>
        <taxon>Eukaryota</taxon>
        <taxon>Fungi</taxon>
        <taxon>Dikarya</taxon>
        <taxon>Ascomycota</taxon>
        <taxon>Pezizomycotina</taxon>
        <taxon>Sordariomycetes</taxon>
        <taxon>Sordariomycetidae</taxon>
        <taxon>Sordariales</taxon>
        <taxon>Lasiosphaeriaceae</taxon>
        <taxon>Lasiosphaeria</taxon>
    </lineage>
</organism>
<dbReference type="Pfam" id="PF15932">
    <property type="entry name" value="DUF4748"/>
    <property type="match status" value="1"/>
</dbReference>
<dbReference type="InterPro" id="IPR031833">
    <property type="entry name" value="DUF4748"/>
</dbReference>
<keyword evidence="2" id="KW-0812">Transmembrane</keyword>
<name>A0AAJ0MI73_9PEZI</name>
<dbReference type="EMBL" id="JAUIQD010000002">
    <property type="protein sequence ID" value="KAK3359737.1"/>
    <property type="molecule type" value="Genomic_DNA"/>
</dbReference>
<feature type="region of interest" description="Disordered" evidence="1">
    <location>
        <begin position="76"/>
        <end position="168"/>
    </location>
</feature>
<feature type="compositionally biased region" description="Basic and acidic residues" evidence="1">
    <location>
        <begin position="143"/>
        <end position="153"/>
    </location>
</feature>
<comment type="caution">
    <text evidence="3">The sequence shown here is derived from an EMBL/GenBank/DDBJ whole genome shotgun (WGS) entry which is preliminary data.</text>
</comment>
<dbReference type="PANTHER" id="PTHR41800">
    <property type="entry name" value="EXPRESSED PROTEIN"/>
    <property type="match status" value="1"/>
</dbReference>
<reference evidence="3" key="1">
    <citation type="journal article" date="2023" name="Mol. Phylogenet. Evol.">
        <title>Genome-scale phylogeny and comparative genomics of the fungal order Sordariales.</title>
        <authorList>
            <person name="Hensen N."/>
            <person name="Bonometti L."/>
            <person name="Westerberg I."/>
            <person name="Brannstrom I.O."/>
            <person name="Guillou S."/>
            <person name="Cros-Aarteil S."/>
            <person name="Calhoun S."/>
            <person name="Haridas S."/>
            <person name="Kuo A."/>
            <person name="Mondo S."/>
            <person name="Pangilinan J."/>
            <person name="Riley R."/>
            <person name="LaButti K."/>
            <person name="Andreopoulos B."/>
            <person name="Lipzen A."/>
            <person name="Chen C."/>
            <person name="Yan M."/>
            <person name="Daum C."/>
            <person name="Ng V."/>
            <person name="Clum A."/>
            <person name="Steindorff A."/>
            <person name="Ohm R.A."/>
            <person name="Martin F."/>
            <person name="Silar P."/>
            <person name="Natvig D.O."/>
            <person name="Lalanne C."/>
            <person name="Gautier V."/>
            <person name="Ament-Velasquez S.L."/>
            <person name="Kruys A."/>
            <person name="Hutchinson M.I."/>
            <person name="Powell A.J."/>
            <person name="Barry K."/>
            <person name="Miller A.N."/>
            <person name="Grigoriev I.V."/>
            <person name="Debuchy R."/>
            <person name="Gladieux P."/>
            <person name="Hiltunen Thoren M."/>
            <person name="Johannesson H."/>
        </authorList>
    </citation>
    <scope>NUCLEOTIDE SEQUENCE</scope>
    <source>
        <strain evidence="3">CBS 955.72</strain>
    </source>
</reference>
<keyword evidence="4" id="KW-1185">Reference proteome</keyword>
<evidence type="ECO:0000256" key="2">
    <source>
        <dbReference type="SAM" id="Phobius"/>
    </source>
</evidence>
<feature type="transmembrane region" description="Helical" evidence="2">
    <location>
        <begin position="47"/>
        <end position="64"/>
    </location>
</feature>
<sequence>MAKVFDTANYPLHELFHLYLPNYRFAITHSREKLPIAANMNTVKSFWVGWGALCLAGGGAYVFAKRSIDADRRTRLEEQRRKKSMAESLEYSQNVPSRPLSSATMGGTGTITNGGPARTDTAGSPSQESNNDPAPTRHAPATEGERVIEKSKYESSVPFRSPKGDRFS</sequence>
<reference evidence="3" key="2">
    <citation type="submission" date="2023-06" db="EMBL/GenBank/DDBJ databases">
        <authorList>
            <consortium name="Lawrence Berkeley National Laboratory"/>
            <person name="Haridas S."/>
            <person name="Hensen N."/>
            <person name="Bonometti L."/>
            <person name="Westerberg I."/>
            <person name="Brannstrom I.O."/>
            <person name="Guillou S."/>
            <person name="Cros-Aarteil S."/>
            <person name="Calhoun S."/>
            <person name="Kuo A."/>
            <person name="Mondo S."/>
            <person name="Pangilinan J."/>
            <person name="Riley R."/>
            <person name="Labutti K."/>
            <person name="Andreopoulos B."/>
            <person name="Lipzen A."/>
            <person name="Chen C."/>
            <person name="Yanf M."/>
            <person name="Daum C."/>
            <person name="Ng V."/>
            <person name="Clum A."/>
            <person name="Steindorff A."/>
            <person name="Ohm R."/>
            <person name="Martin F."/>
            <person name="Silar P."/>
            <person name="Natvig D."/>
            <person name="Lalanne C."/>
            <person name="Gautier V."/>
            <person name="Ament-Velasquez S.L."/>
            <person name="Kruys A."/>
            <person name="Hutchinson M.I."/>
            <person name="Powell A.J."/>
            <person name="Barry K."/>
            <person name="Miller A.N."/>
            <person name="Grigoriev I.V."/>
            <person name="Debuchy R."/>
            <person name="Gladieux P."/>
            <person name="Thoren M.H."/>
            <person name="Johannesson H."/>
        </authorList>
    </citation>
    <scope>NUCLEOTIDE SEQUENCE</scope>
    <source>
        <strain evidence="3">CBS 955.72</strain>
    </source>
</reference>
<evidence type="ECO:0000313" key="4">
    <source>
        <dbReference type="Proteomes" id="UP001275084"/>
    </source>
</evidence>
<gene>
    <name evidence="3" type="ORF">B0T25DRAFT_533731</name>
</gene>